<dbReference type="EMBL" id="KY774314">
    <property type="protein sequence ID" value="ART32030.1"/>
    <property type="molecule type" value="Genomic_DNA"/>
</dbReference>
<geneLocation type="mitochondrion" evidence="1"/>
<evidence type="ECO:0000313" key="1">
    <source>
        <dbReference type="EMBL" id="ART31081.1"/>
    </source>
</evidence>
<gene>
    <name evidence="1" type="ORF">AEK19_MT0850</name>
    <name evidence="2" type="ORF">AEK19_MT1859</name>
</gene>
<sequence>MFDLIWSLRSFIAFRKIRSNLGIEFLFLNPCHLHNVNRKVHFSARTKELSSALNGRDKSRSRLRTLLHSASTVASCRRLEP</sequence>
<evidence type="ECO:0000313" key="2">
    <source>
        <dbReference type="EMBL" id="ART32030.1"/>
    </source>
</evidence>
<reference evidence="1" key="1">
    <citation type="submission" date="2017-03" db="EMBL/GenBank/DDBJ databases">
        <title>The mitochondrial genome of the carnivorous plant Utricularia reniformis (Lentibulariaceae): structure, comparative analysis and evolutionary landmarks.</title>
        <authorList>
            <person name="Silva S.R."/>
            <person name="Alvarenga D.O."/>
            <person name="Michael T.P."/>
            <person name="Miranda V.F.O."/>
            <person name="Varani A.M."/>
        </authorList>
    </citation>
    <scope>NUCLEOTIDE SEQUENCE</scope>
</reference>
<proteinExistence type="predicted"/>
<name>A0A1Y0B126_9LAMI</name>
<dbReference type="AlphaFoldDB" id="A0A1Y0B126"/>
<organism evidence="1">
    <name type="scientific">Utricularia reniformis</name>
    <dbReference type="NCBI Taxonomy" id="192314"/>
    <lineage>
        <taxon>Eukaryota</taxon>
        <taxon>Viridiplantae</taxon>
        <taxon>Streptophyta</taxon>
        <taxon>Embryophyta</taxon>
        <taxon>Tracheophyta</taxon>
        <taxon>Spermatophyta</taxon>
        <taxon>Magnoliopsida</taxon>
        <taxon>eudicotyledons</taxon>
        <taxon>Gunneridae</taxon>
        <taxon>Pentapetalae</taxon>
        <taxon>asterids</taxon>
        <taxon>lamiids</taxon>
        <taxon>Lamiales</taxon>
        <taxon>Lentibulariaceae</taxon>
        <taxon>Utricularia</taxon>
    </lineage>
</organism>
<dbReference type="EMBL" id="KY774314">
    <property type="protein sequence ID" value="ART31081.1"/>
    <property type="molecule type" value="Genomic_DNA"/>
</dbReference>
<keyword evidence="1" id="KW-0496">Mitochondrion</keyword>
<accession>A0A1Y0B126</accession>
<protein>
    <submittedName>
        <fullName evidence="1">Uncharacterized protein</fullName>
    </submittedName>
</protein>